<evidence type="ECO:0000313" key="6">
    <source>
        <dbReference type="Proteomes" id="UP000634522"/>
    </source>
</evidence>
<dbReference type="Pfam" id="PF00196">
    <property type="entry name" value="GerE"/>
    <property type="match status" value="1"/>
</dbReference>
<dbReference type="Proteomes" id="UP000634522">
    <property type="component" value="Unassembled WGS sequence"/>
</dbReference>
<dbReference type="InterPro" id="IPR059106">
    <property type="entry name" value="WHD_MalT"/>
</dbReference>
<dbReference type="PRINTS" id="PR00038">
    <property type="entry name" value="HTHLUXR"/>
</dbReference>
<dbReference type="InterPro" id="IPR003959">
    <property type="entry name" value="ATPase_AAA_core"/>
</dbReference>
<dbReference type="Pfam" id="PF17874">
    <property type="entry name" value="TPR_MalT"/>
    <property type="match status" value="1"/>
</dbReference>
<dbReference type="InterPro" id="IPR036388">
    <property type="entry name" value="WH-like_DNA-bd_sf"/>
</dbReference>
<dbReference type="InterPro" id="IPR041617">
    <property type="entry name" value="TPR_MalT"/>
</dbReference>
<sequence>MHQQALSSPGIRVNTRKLRPSYDAAGKVERSRIFDLVDHSNANLVLVTAPAGYGKTTTLSQLYCQMRTAGRAACWLTVDASDDDLGRFTFYLRAALSSVLDEVDEPESAGSGLDGSTASSARMQQLLESLDLAEAPFVLFIDEFEEIGSTRVLQLVSEVVAALSPGQQIVLGSRHTPDLPLGRLRVSGRLLEIDADLLKFDREESRRYIAGRLPCALNEAELDTLQHRTDGWPAALQLAAAALTGRTDTAALLEGLAASSRNISDYLAEDVLARLPPRLCDFLLTTSLFDAFSPAMCDAALGVTDSRECIAATERDNLFLQRIDNDGPWYRYHPLFREFLGTQLRHSGVTPQRVATLQLNAARWLADHGRHFPAVPYALAAGDHALAATIMATRANDLVRVGQFDTVAKWVAAIPAAILATHPPLLIAGAYAATFLHRYGEASRLIELLPAQAQADEAIAAELVALRIMLCAWSDRLVEAFRIGESARANLAVMPPYVAGLIHNTLAYEAITLGRDIKAMQEIAAAKRLLEPIGAVHALNYSVSFEGAIALLQGEAKAARARFEGTLQAIIAGGHRYTTSTAIVAAHLAEALYEINEIDAAETLLIDYLPVIHDGCLPDHIIVAYRVLARIQAQRGQYAKALVTLDTLQDLGDVRSIPRISAASRIDKHRLALLAGDVAAAQRMAPLIADASVWQPSEGFSLYAENLDDPIVSDARQALVEGSVRAIIPRLQDAICEAGGHNRRRRVARLQCLLAQAFEVARRRPQALETLERALAQAEPGGMLRVFADEPWHLNELLRTLEDRKCAVSAGYLQHVHAAATKTEPIAPKGHPQDEAMRLSPKEGQILRLLAEGHSNKELARKLFVTENTVETHLRRIYGKLGIRSRTQAVARALELGLI</sequence>
<dbReference type="PROSITE" id="PS50043">
    <property type="entry name" value="HTH_LUXR_2"/>
    <property type="match status" value="1"/>
</dbReference>
<keyword evidence="6" id="KW-1185">Reference proteome</keyword>
<dbReference type="RefSeq" id="WP_169141537.1">
    <property type="nucleotide sequence ID" value="NZ_WTVS01000033.1"/>
</dbReference>
<reference evidence="5 6" key="1">
    <citation type="submission" date="2019-12" db="EMBL/GenBank/DDBJ databases">
        <title>Comparative genomics gives insights into the taxonomy of the Azoarcus-Aromatoleum group and reveals separate origins of nif in the plant-associated Azoarcus and non-plant-associated Aromatoleum sub-groups.</title>
        <authorList>
            <person name="Lafos M."/>
            <person name="Maluk M."/>
            <person name="Batista M."/>
            <person name="Junghare M."/>
            <person name="Carmona M."/>
            <person name="Faoro H."/>
            <person name="Cruz L.M."/>
            <person name="Battistoni F."/>
            <person name="De Souza E."/>
            <person name="Pedrosa F."/>
            <person name="Chen W.-M."/>
            <person name="Poole P.S."/>
            <person name="Dixon R.A."/>
            <person name="James E.K."/>
        </authorList>
    </citation>
    <scope>NUCLEOTIDE SEQUENCE [LARGE SCALE GENOMIC DNA]</scope>
    <source>
        <strain evidence="5 6">T</strain>
    </source>
</reference>
<organism evidence="5 6">
    <name type="scientific">Aromatoleum toluolicum</name>
    <dbReference type="NCBI Taxonomy" id="90060"/>
    <lineage>
        <taxon>Bacteria</taxon>
        <taxon>Pseudomonadati</taxon>
        <taxon>Pseudomonadota</taxon>
        <taxon>Betaproteobacteria</taxon>
        <taxon>Rhodocyclales</taxon>
        <taxon>Rhodocyclaceae</taxon>
        <taxon>Aromatoleum</taxon>
    </lineage>
</organism>
<dbReference type="Pfam" id="PF25873">
    <property type="entry name" value="WHD_MalT"/>
    <property type="match status" value="1"/>
</dbReference>
<accession>A0ABX1NHV3</accession>
<keyword evidence="1" id="KW-0805">Transcription regulation</keyword>
<protein>
    <submittedName>
        <fullName evidence="5">AAA family ATPase</fullName>
    </submittedName>
</protein>
<dbReference type="InterPro" id="IPR027417">
    <property type="entry name" value="P-loop_NTPase"/>
</dbReference>
<dbReference type="CDD" id="cd06170">
    <property type="entry name" value="LuxR_C_like"/>
    <property type="match status" value="1"/>
</dbReference>
<name>A0ABX1NHV3_9RHOO</name>
<evidence type="ECO:0000256" key="3">
    <source>
        <dbReference type="ARBA" id="ARBA00023163"/>
    </source>
</evidence>
<dbReference type="EMBL" id="WTVS01000033">
    <property type="protein sequence ID" value="NMF98850.1"/>
    <property type="molecule type" value="Genomic_DNA"/>
</dbReference>
<comment type="caution">
    <text evidence="5">The sequence shown here is derived from an EMBL/GenBank/DDBJ whole genome shotgun (WGS) entry which is preliminary data.</text>
</comment>
<dbReference type="InterPro" id="IPR016032">
    <property type="entry name" value="Sig_transdc_resp-reg_C-effctor"/>
</dbReference>
<keyword evidence="2" id="KW-0238">DNA-binding</keyword>
<dbReference type="Pfam" id="PF00004">
    <property type="entry name" value="AAA"/>
    <property type="match status" value="1"/>
</dbReference>
<dbReference type="InterPro" id="IPR011990">
    <property type="entry name" value="TPR-like_helical_dom_sf"/>
</dbReference>
<dbReference type="PANTHER" id="PTHR44688:SF16">
    <property type="entry name" value="DNA-BINDING TRANSCRIPTIONAL ACTIVATOR DEVR_DOSR"/>
    <property type="match status" value="1"/>
</dbReference>
<dbReference type="SUPFAM" id="SSF46894">
    <property type="entry name" value="C-terminal effector domain of the bipartite response regulators"/>
    <property type="match status" value="1"/>
</dbReference>
<evidence type="ECO:0000259" key="4">
    <source>
        <dbReference type="PROSITE" id="PS50043"/>
    </source>
</evidence>
<dbReference type="SUPFAM" id="SSF52540">
    <property type="entry name" value="P-loop containing nucleoside triphosphate hydrolases"/>
    <property type="match status" value="1"/>
</dbReference>
<dbReference type="PANTHER" id="PTHR44688">
    <property type="entry name" value="DNA-BINDING TRANSCRIPTIONAL ACTIVATOR DEVR_DOSR"/>
    <property type="match status" value="1"/>
</dbReference>
<proteinExistence type="predicted"/>
<evidence type="ECO:0000256" key="2">
    <source>
        <dbReference type="ARBA" id="ARBA00023125"/>
    </source>
</evidence>
<keyword evidence="3" id="KW-0804">Transcription</keyword>
<evidence type="ECO:0000313" key="5">
    <source>
        <dbReference type="EMBL" id="NMF98850.1"/>
    </source>
</evidence>
<dbReference type="Gene3D" id="1.10.10.10">
    <property type="entry name" value="Winged helix-like DNA-binding domain superfamily/Winged helix DNA-binding domain"/>
    <property type="match status" value="1"/>
</dbReference>
<dbReference type="Gene3D" id="1.25.40.10">
    <property type="entry name" value="Tetratricopeptide repeat domain"/>
    <property type="match status" value="1"/>
</dbReference>
<gene>
    <name evidence="5" type="ORF">GPA27_15825</name>
</gene>
<evidence type="ECO:0000256" key="1">
    <source>
        <dbReference type="ARBA" id="ARBA00023015"/>
    </source>
</evidence>
<dbReference type="Gene3D" id="3.40.50.300">
    <property type="entry name" value="P-loop containing nucleotide triphosphate hydrolases"/>
    <property type="match status" value="1"/>
</dbReference>
<dbReference type="SMART" id="SM00421">
    <property type="entry name" value="HTH_LUXR"/>
    <property type="match status" value="1"/>
</dbReference>
<dbReference type="InterPro" id="IPR000792">
    <property type="entry name" value="Tscrpt_reg_LuxR_C"/>
</dbReference>
<feature type="domain" description="HTH luxR-type" evidence="4">
    <location>
        <begin position="832"/>
        <end position="897"/>
    </location>
</feature>